<accession>A0A1F7F1P2</accession>
<dbReference type="Proteomes" id="UP000179243">
    <property type="component" value="Unassembled WGS sequence"/>
</dbReference>
<evidence type="ECO:0008006" key="3">
    <source>
        <dbReference type="Google" id="ProtNLM"/>
    </source>
</evidence>
<sequence>MPFLSTEHRFILELLRRFLGKVDKISPFPGMDWEKIHTIITNHGLYPIAHYILKQDTIAPPKPFERQWAAMRADILALNLALLSELREIASRYPFNDLAVVQGGALLDTLYMDLSLRPLCDMDLLVNQKHKKELAQAFAERGFTQNKIYPGHYEKGSLVFDVHFDLLETDRISARWFISPDLTDTTVLHPHASIPNLFVLSPERSFIHCSLHTVKHSYSRWIWGVDLALFLDRNPNPLFLKQVLEEAKRLGVGRPLAHSLMVLRDLFGFPLSKGAFGYPPNRIEQRIIDRIVNAQPMEQAGDLLFFFTIPGIVRKMRFAFETIFPRPSIIRQTANHESESMVKLYLKRIGMLASFCVRMLRRGSAKNRS</sequence>
<comment type="caution">
    <text evidence="1">The sequence shown here is derived from an EMBL/GenBank/DDBJ whole genome shotgun (WGS) entry which is preliminary data.</text>
</comment>
<proteinExistence type="predicted"/>
<protein>
    <recommendedName>
        <fullName evidence="3">Nucleotidyltransferase</fullName>
    </recommendedName>
</protein>
<organism evidence="1 2">
    <name type="scientific">Candidatus Raymondbacteria bacterium RIFOXYD12_FULL_49_13</name>
    <dbReference type="NCBI Taxonomy" id="1817890"/>
    <lineage>
        <taxon>Bacteria</taxon>
        <taxon>Raymondiibacteriota</taxon>
    </lineage>
</organism>
<evidence type="ECO:0000313" key="2">
    <source>
        <dbReference type="Proteomes" id="UP000179243"/>
    </source>
</evidence>
<reference evidence="1 2" key="1">
    <citation type="journal article" date="2016" name="Nat. Commun.">
        <title>Thousands of microbial genomes shed light on interconnected biogeochemical processes in an aquifer system.</title>
        <authorList>
            <person name="Anantharaman K."/>
            <person name="Brown C.T."/>
            <person name="Hug L.A."/>
            <person name="Sharon I."/>
            <person name="Castelle C.J."/>
            <person name="Probst A.J."/>
            <person name="Thomas B.C."/>
            <person name="Singh A."/>
            <person name="Wilkins M.J."/>
            <person name="Karaoz U."/>
            <person name="Brodie E.L."/>
            <person name="Williams K.H."/>
            <person name="Hubbard S.S."/>
            <person name="Banfield J.F."/>
        </authorList>
    </citation>
    <scope>NUCLEOTIDE SEQUENCE [LARGE SCALE GENOMIC DNA]</scope>
</reference>
<dbReference type="InterPro" id="IPR039498">
    <property type="entry name" value="NTP_transf_5"/>
</dbReference>
<name>A0A1F7F1P2_UNCRA</name>
<dbReference type="EMBL" id="MFYX01000144">
    <property type="protein sequence ID" value="OGK00585.1"/>
    <property type="molecule type" value="Genomic_DNA"/>
</dbReference>
<evidence type="ECO:0000313" key="1">
    <source>
        <dbReference type="EMBL" id="OGK00585.1"/>
    </source>
</evidence>
<gene>
    <name evidence="1" type="ORF">A2519_21615</name>
</gene>
<dbReference type="Pfam" id="PF14907">
    <property type="entry name" value="NTP_transf_5"/>
    <property type="match status" value="1"/>
</dbReference>
<dbReference type="AlphaFoldDB" id="A0A1F7F1P2"/>